<proteinExistence type="predicted"/>
<dbReference type="AlphaFoldDB" id="A0A2W7C227"/>
<accession>A0A2W7C227</accession>
<gene>
    <name evidence="1" type="ORF">B5V02_19580</name>
</gene>
<comment type="caution">
    <text evidence="1">The sequence shown here is derived from an EMBL/GenBank/DDBJ whole genome shotgun (WGS) entry which is preliminary data.</text>
</comment>
<evidence type="ECO:0000313" key="1">
    <source>
        <dbReference type="EMBL" id="PZV36904.1"/>
    </source>
</evidence>
<protein>
    <submittedName>
        <fullName evidence="1">Uncharacterized protein</fullName>
    </submittedName>
</protein>
<keyword evidence="2" id="KW-1185">Reference proteome</keyword>
<dbReference type="Proteomes" id="UP000248616">
    <property type="component" value="Unassembled WGS sequence"/>
</dbReference>
<name>A0A2W7C227_9HYPH</name>
<reference evidence="2" key="1">
    <citation type="submission" date="2017-03" db="EMBL/GenBank/DDBJ databases">
        <authorList>
            <person name="Safronova V.I."/>
            <person name="Sazanova A.L."/>
            <person name="Chirak E.R."/>
        </authorList>
    </citation>
    <scope>NUCLEOTIDE SEQUENCE [LARGE SCALE GENOMIC DNA]</scope>
    <source>
        <strain evidence="2">Ach-343</strain>
    </source>
</reference>
<evidence type="ECO:0000313" key="2">
    <source>
        <dbReference type="Proteomes" id="UP000248616"/>
    </source>
</evidence>
<organism evidence="1 2">
    <name type="scientific">Mesorhizobium kowhaii</name>
    <dbReference type="NCBI Taxonomy" id="1300272"/>
    <lineage>
        <taxon>Bacteria</taxon>
        <taxon>Pseudomonadati</taxon>
        <taxon>Pseudomonadota</taxon>
        <taxon>Alphaproteobacteria</taxon>
        <taxon>Hyphomicrobiales</taxon>
        <taxon>Phyllobacteriaceae</taxon>
        <taxon>Mesorhizobium</taxon>
    </lineage>
</organism>
<sequence>MLYKLEKGHLGQYEDWWYLVEEADGTRYVEHEWDHVAVRGFDKREGSKQIEIDDFLARGHDKAVARLRGILGL</sequence>
<dbReference type="EMBL" id="MZXV01000040">
    <property type="protein sequence ID" value="PZV36904.1"/>
    <property type="molecule type" value="Genomic_DNA"/>
</dbReference>